<dbReference type="PRINTS" id="PR00385">
    <property type="entry name" value="P450"/>
</dbReference>
<dbReference type="Gene3D" id="1.10.630.10">
    <property type="entry name" value="Cytochrome P450"/>
    <property type="match status" value="1"/>
</dbReference>
<dbReference type="InterPro" id="IPR002401">
    <property type="entry name" value="Cyt_P450_E_grp-I"/>
</dbReference>
<dbReference type="PRINTS" id="PR00463">
    <property type="entry name" value="EP450I"/>
</dbReference>
<dbReference type="GO" id="GO:0005506">
    <property type="term" value="F:iron ion binding"/>
    <property type="evidence" value="ECO:0007669"/>
    <property type="project" value="InterPro"/>
</dbReference>
<keyword evidence="8 11" id="KW-0503">Monooxygenase</keyword>
<evidence type="ECO:0000256" key="11">
    <source>
        <dbReference type="RuleBase" id="RU000461"/>
    </source>
</evidence>
<evidence type="ECO:0000256" key="5">
    <source>
        <dbReference type="ARBA" id="ARBA00022723"/>
    </source>
</evidence>
<comment type="cofactor">
    <cofactor evidence="1 10">
        <name>heme</name>
        <dbReference type="ChEBI" id="CHEBI:30413"/>
    </cofactor>
</comment>
<keyword evidence="7 10" id="KW-0408">Iron</keyword>
<dbReference type="InterPro" id="IPR050182">
    <property type="entry name" value="Cytochrome_P450_fam2"/>
</dbReference>
<dbReference type="GO" id="GO:0006082">
    <property type="term" value="P:organic acid metabolic process"/>
    <property type="evidence" value="ECO:0007669"/>
    <property type="project" value="TreeGrafter"/>
</dbReference>
<dbReference type="PANTHER" id="PTHR24300">
    <property type="entry name" value="CYTOCHROME P450 508A4-RELATED"/>
    <property type="match status" value="1"/>
</dbReference>
<dbReference type="Proteomes" id="UP000752171">
    <property type="component" value="Unassembled WGS sequence"/>
</dbReference>
<gene>
    <name evidence="13" type="primary">CYP2J2</name>
    <name evidence="13" type="ORF">AMEX_G1435</name>
</gene>
<evidence type="ECO:0000256" key="9">
    <source>
        <dbReference type="ARBA" id="ARBA00023136"/>
    </source>
</evidence>
<dbReference type="PROSITE" id="PS00086">
    <property type="entry name" value="CYTOCHROME_P450"/>
    <property type="match status" value="1"/>
</dbReference>
<evidence type="ECO:0000256" key="7">
    <source>
        <dbReference type="ARBA" id="ARBA00023004"/>
    </source>
</evidence>
<reference evidence="13 14" key="1">
    <citation type="submission" date="2021-07" db="EMBL/GenBank/DDBJ databases">
        <authorList>
            <person name="Imarazene B."/>
            <person name="Zahm M."/>
            <person name="Klopp C."/>
            <person name="Cabau C."/>
            <person name="Beille S."/>
            <person name="Jouanno E."/>
            <person name="Castinel A."/>
            <person name="Lluch J."/>
            <person name="Gil L."/>
            <person name="Kuchtly C."/>
            <person name="Lopez Roques C."/>
            <person name="Donnadieu C."/>
            <person name="Parrinello H."/>
            <person name="Journot L."/>
            <person name="Du K."/>
            <person name="Schartl M."/>
            <person name="Retaux S."/>
            <person name="Guiguen Y."/>
        </authorList>
    </citation>
    <scope>NUCLEOTIDE SEQUENCE [LARGE SCALE GENOMIC DNA]</scope>
    <source>
        <strain evidence="13">Pach_M1</strain>
        <tissue evidence="13">Testis</tissue>
    </source>
</reference>
<dbReference type="GO" id="GO:0005737">
    <property type="term" value="C:cytoplasm"/>
    <property type="evidence" value="ECO:0007669"/>
    <property type="project" value="TreeGrafter"/>
</dbReference>
<accession>A0A8T2MLT0</accession>
<keyword evidence="12" id="KW-1133">Transmembrane helix</keyword>
<keyword evidence="12" id="KW-0812">Transmembrane</keyword>
<evidence type="ECO:0000256" key="1">
    <source>
        <dbReference type="ARBA" id="ARBA00001971"/>
    </source>
</evidence>
<keyword evidence="5 10" id="KW-0479">Metal-binding</keyword>
<name>A0A8T2MLT0_ASTMX</name>
<dbReference type="GO" id="GO:0016020">
    <property type="term" value="C:membrane"/>
    <property type="evidence" value="ECO:0007669"/>
    <property type="project" value="UniProtKB-SubCell"/>
</dbReference>
<organism evidence="13 14">
    <name type="scientific">Astyanax mexicanus</name>
    <name type="common">Blind cave fish</name>
    <name type="synonym">Astyanax fasciatus mexicanus</name>
    <dbReference type="NCBI Taxonomy" id="7994"/>
    <lineage>
        <taxon>Eukaryota</taxon>
        <taxon>Metazoa</taxon>
        <taxon>Chordata</taxon>
        <taxon>Craniata</taxon>
        <taxon>Vertebrata</taxon>
        <taxon>Euteleostomi</taxon>
        <taxon>Actinopterygii</taxon>
        <taxon>Neopterygii</taxon>
        <taxon>Teleostei</taxon>
        <taxon>Ostariophysi</taxon>
        <taxon>Characiformes</taxon>
        <taxon>Characoidei</taxon>
        <taxon>Acestrorhamphidae</taxon>
        <taxon>Acestrorhamphinae</taxon>
        <taxon>Astyanax</taxon>
    </lineage>
</organism>
<feature type="transmembrane region" description="Helical" evidence="12">
    <location>
        <begin position="12"/>
        <end position="29"/>
    </location>
</feature>
<evidence type="ECO:0000313" key="13">
    <source>
        <dbReference type="EMBL" id="KAG9282742.1"/>
    </source>
</evidence>
<evidence type="ECO:0000313" key="14">
    <source>
        <dbReference type="Proteomes" id="UP000752171"/>
    </source>
</evidence>
<dbReference type="InterPro" id="IPR036396">
    <property type="entry name" value="Cyt_P450_sf"/>
</dbReference>
<proteinExistence type="inferred from homology"/>
<evidence type="ECO:0000256" key="2">
    <source>
        <dbReference type="ARBA" id="ARBA00004370"/>
    </source>
</evidence>
<keyword evidence="4 10" id="KW-0349">Heme</keyword>
<dbReference type="GO" id="GO:0006805">
    <property type="term" value="P:xenobiotic metabolic process"/>
    <property type="evidence" value="ECO:0007669"/>
    <property type="project" value="TreeGrafter"/>
</dbReference>
<protein>
    <submittedName>
        <fullName evidence="13">Cytochrome P450 2J2-like</fullName>
    </submittedName>
</protein>
<dbReference type="Pfam" id="PF00067">
    <property type="entry name" value="p450"/>
    <property type="match status" value="1"/>
</dbReference>
<comment type="subcellular location">
    <subcellularLocation>
        <location evidence="2">Membrane</location>
    </subcellularLocation>
</comment>
<keyword evidence="6 11" id="KW-0560">Oxidoreductase</keyword>
<sequence length="492" mass="56938">MLLQNLLEYFDLTFWLICIFLFLLFTDIIRNMNPPNFPPGPWRPPFVGNVFTGGDYKTIDKLYKQYGDVFSVRWGSSKTVYICGYKMLKEALVTQLDSFIERPVIPLFDKIYNGRSVSLSNGYMWKMQRKFIITHLRYVGEAKKTLELSIQQESVCLCEVFKEEKRPFDPQFYLITAVSNIISALMFGHRFDYHDESYLKIQRTLVEAVSLAGSSHANLYNIFPFLFNYIRGPHQKVFANYFAVLDFVKEEVRKHKENWDPSDPRNYIDAYLAEMEKKKSDPEAGFDLDTLACATMDMFEAGTETLATTMRWALLFLMKFPEIQKKVQAEIDSVIGQSRQPTMADRPNMPYTEAVIHETQRMGNILPLGFPRRACKDITLGGYFIPKGTPMNTNLSSVLTDKNEWETPDIFNPGHFLDEQGQFRKRDAFMPFSAGKRVCLGEPLARVELFLFITSLLQRFTFSPGSGEELNLEGQLGFTYTPRPYRMCVIPR</sequence>
<dbReference type="PANTHER" id="PTHR24300:SF309">
    <property type="entry name" value="CYTOCHROME P450-RELATED"/>
    <property type="match status" value="1"/>
</dbReference>
<evidence type="ECO:0000256" key="10">
    <source>
        <dbReference type="PIRSR" id="PIRSR602401-1"/>
    </source>
</evidence>
<evidence type="ECO:0000256" key="8">
    <source>
        <dbReference type="ARBA" id="ARBA00023033"/>
    </source>
</evidence>
<evidence type="ECO:0000256" key="3">
    <source>
        <dbReference type="ARBA" id="ARBA00010617"/>
    </source>
</evidence>
<dbReference type="AlphaFoldDB" id="A0A8T2MLT0"/>
<dbReference type="SUPFAM" id="SSF48264">
    <property type="entry name" value="Cytochrome P450"/>
    <property type="match status" value="1"/>
</dbReference>
<dbReference type="InterPro" id="IPR017972">
    <property type="entry name" value="Cyt_P450_CS"/>
</dbReference>
<comment type="similarity">
    <text evidence="3 11">Belongs to the cytochrome P450 family.</text>
</comment>
<evidence type="ECO:0000256" key="6">
    <source>
        <dbReference type="ARBA" id="ARBA00023002"/>
    </source>
</evidence>
<keyword evidence="9 12" id="KW-0472">Membrane</keyword>
<comment type="caution">
    <text evidence="13">The sequence shown here is derived from an EMBL/GenBank/DDBJ whole genome shotgun (WGS) entry which is preliminary data.</text>
</comment>
<dbReference type="EMBL" id="JAICCE010000001">
    <property type="protein sequence ID" value="KAG9282742.1"/>
    <property type="molecule type" value="Genomic_DNA"/>
</dbReference>
<dbReference type="InterPro" id="IPR001128">
    <property type="entry name" value="Cyt_P450"/>
</dbReference>
<dbReference type="GO" id="GO:0020037">
    <property type="term" value="F:heme binding"/>
    <property type="evidence" value="ECO:0007669"/>
    <property type="project" value="InterPro"/>
</dbReference>
<evidence type="ECO:0000256" key="12">
    <source>
        <dbReference type="SAM" id="Phobius"/>
    </source>
</evidence>
<evidence type="ECO:0000256" key="4">
    <source>
        <dbReference type="ARBA" id="ARBA00022617"/>
    </source>
</evidence>
<dbReference type="FunFam" id="1.10.630.10:FF:000004">
    <property type="entry name" value="cytochrome P450 2D15 isoform X1"/>
    <property type="match status" value="1"/>
</dbReference>
<dbReference type="GO" id="GO:0016712">
    <property type="term" value="F:oxidoreductase activity, acting on paired donors, with incorporation or reduction of molecular oxygen, reduced flavin or flavoprotein as one donor, and incorporation of one atom of oxygen"/>
    <property type="evidence" value="ECO:0007669"/>
    <property type="project" value="TreeGrafter"/>
</dbReference>
<feature type="binding site" description="axial binding residue" evidence="10">
    <location>
        <position position="439"/>
    </location>
    <ligand>
        <name>heme</name>
        <dbReference type="ChEBI" id="CHEBI:30413"/>
    </ligand>
    <ligandPart>
        <name>Fe</name>
        <dbReference type="ChEBI" id="CHEBI:18248"/>
    </ligandPart>
</feature>